<dbReference type="AlphaFoldDB" id="A0A1S1NL47"/>
<proteinExistence type="predicted"/>
<dbReference type="STRING" id="657387.BH688_14705"/>
<evidence type="ECO:0000313" key="1">
    <source>
        <dbReference type="EMBL" id="QEL09967.1"/>
    </source>
</evidence>
<dbReference type="PANTHER" id="PTHR38813">
    <property type="match status" value="1"/>
</dbReference>
<protein>
    <submittedName>
        <fullName evidence="1">Type II toxin-antitoxin system RelE/ParE family toxin</fullName>
    </submittedName>
</protein>
<dbReference type="KEGG" id="kuy:FY550_01675"/>
<dbReference type="Proteomes" id="UP000322553">
    <property type="component" value="Chromosome"/>
</dbReference>
<sequence>MTHQVHWTLKATKQAKKLHASDRATVIESVSGLAVWPECKETHDIKPLTRHQYQYRLRVGRYRVLFDVETEVQVVSIEEVKKRDERTY</sequence>
<dbReference type="InterPro" id="IPR007712">
    <property type="entry name" value="RelE/ParE_toxin"/>
</dbReference>
<dbReference type="SUPFAM" id="SSF143011">
    <property type="entry name" value="RelE-like"/>
    <property type="match status" value="1"/>
</dbReference>
<evidence type="ECO:0000313" key="2">
    <source>
        <dbReference type="Proteomes" id="UP000322553"/>
    </source>
</evidence>
<dbReference type="Gene3D" id="3.30.2310.20">
    <property type="entry name" value="RelE-like"/>
    <property type="match status" value="1"/>
</dbReference>
<name>A0A1S1NL47_9GAMM</name>
<dbReference type="OrthoDB" id="5570653at2"/>
<dbReference type="EMBL" id="CP043420">
    <property type="protein sequence ID" value="QEL09967.1"/>
    <property type="molecule type" value="Genomic_DNA"/>
</dbReference>
<gene>
    <name evidence="1" type="ORF">FY550_01675</name>
</gene>
<dbReference type="Pfam" id="PF05016">
    <property type="entry name" value="ParE_toxin"/>
    <property type="match status" value="1"/>
</dbReference>
<dbReference type="InterPro" id="IPR052747">
    <property type="entry name" value="TA_system_RelE_toxin"/>
</dbReference>
<dbReference type="RefSeq" id="WP_070981095.1">
    <property type="nucleotide sequence ID" value="NZ_CP043420.1"/>
</dbReference>
<organism evidence="1 2">
    <name type="scientific">Kushneria phosphatilytica</name>
    <dbReference type="NCBI Taxonomy" id="657387"/>
    <lineage>
        <taxon>Bacteria</taxon>
        <taxon>Pseudomonadati</taxon>
        <taxon>Pseudomonadota</taxon>
        <taxon>Gammaproteobacteria</taxon>
        <taxon>Oceanospirillales</taxon>
        <taxon>Halomonadaceae</taxon>
        <taxon>Kushneria</taxon>
    </lineage>
</organism>
<accession>A0A1S1NL47</accession>
<keyword evidence="2" id="KW-1185">Reference proteome</keyword>
<reference evidence="1 2" key="1">
    <citation type="submission" date="2019-08" db="EMBL/GenBank/DDBJ databases">
        <title>Complete genome sequence of Kushneria sp. YCWA18, a halophilic phosphate-solubilizing bacterium isolated from Daqiao saltern in China.</title>
        <authorList>
            <person name="Du G.-X."/>
            <person name="Qu L.-Y."/>
        </authorList>
    </citation>
    <scope>NUCLEOTIDE SEQUENCE [LARGE SCALE GENOMIC DNA]</scope>
    <source>
        <strain evidence="1 2">YCWA18</strain>
    </source>
</reference>
<dbReference type="InterPro" id="IPR035093">
    <property type="entry name" value="RelE/ParE_toxin_dom_sf"/>
</dbReference>
<dbReference type="PANTHER" id="PTHR38813:SF1">
    <property type="entry name" value="TOXIN RELE1-RELATED"/>
    <property type="match status" value="1"/>
</dbReference>